<evidence type="ECO:0000256" key="8">
    <source>
        <dbReference type="ARBA" id="ARBA00023055"/>
    </source>
</evidence>
<dbReference type="Gene3D" id="3.30.70.3490">
    <property type="match status" value="1"/>
</dbReference>
<evidence type="ECO:0000256" key="11">
    <source>
        <dbReference type="RuleBase" id="RU003844"/>
    </source>
</evidence>
<evidence type="ECO:0000313" key="18">
    <source>
        <dbReference type="Proteomes" id="UP000694421"/>
    </source>
</evidence>
<keyword evidence="7 15" id="KW-1133">Transmembrane helix</keyword>
<dbReference type="InterPro" id="IPR018494">
    <property type="entry name" value="Oxysterol-bd_CS"/>
</dbReference>
<dbReference type="Gene3D" id="2.30.29.30">
    <property type="entry name" value="Pleckstrin-homology domain (PH domain)/Phosphotyrosine-binding domain (PTB)"/>
    <property type="match status" value="1"/>
</dbReference>
<feature type="domain" description="PH" evidence="16">
    <location>
        <begin position="154"/>
        <end position="271"/>
    </location>
</feature>
<dbReference type="PANTHER" id="PTHR10972:SF213">
    <property type="entry name" value="OXYSTEROL-BINDING PROTEIN-RELATED PROTEIN 5"/>
    <property type="match status" value="1"/>
</dbReference>
<dbReference type="InterPro" id="IPR000648">
    <property type="entry name" value="Oxysterol-bd"/>
</dbReference>
<evidence type="ECO:0000256" key="1">
    <source>
        <dbReference type="ARBA" id="ARBA00004389"/>
    </source>
</evidence>
<feature type="compositionally biased region" description="Polar residues" evidence="14">
    <location>
        <begin position="805"/>
        <end position="822"/>
    </location>
</feature>
<evidence type="ECO:0000256" key="15">
    <source>
        <dbReference type="SAM" id="Phobius"/>
    </source>
</evidence>
<dbReference type="Pfam" id="PF01237">
    <property type="entry name" value="Oxysterol_BP"/>
    <property type="match status" value="1"/>
</dbReference>
<feature type="coiled-coil region" evidence="13">
    <location>
        <begin position="120"/>
        <end position="151"/>
    </location>
</feature>
<dbReference type="PROSITE" id="PS01013">
    <property type="entry name" value="OSBP"/>
    <property type="match status" value="1"/>
</dbReference>
<dbReference type="SMART" id="SM00233">
    <property type="entry name" value="PH"/>
    <property type="match status" value="1"/>
</dbReference>
<evidence type="ECO:0000256" key="13">
    <source>
        <dbReference type="SAM" id="Coils"/>
    </source>
</evidence>
<evidence type="ECO:0000256" key="3">
    <source>
        <dbReference type="ARBA" id="ARBA00022448"/>
    </source>
</evidence>
<evidence type="ECO:0000256" key="4">
    <source>
        <dbReference type="ARBA" id="ARBA00022553"/>
    </source>
</evidence>
<dbReference type="GO" id="GO:0005829">
    <property type="term" value="C:cytosol"/>
    <property type="evidence" value="ECO:0007669"/>
    <property type="project" value="TreeGrafter"/>
</dbReference>
<evidence type="ECO:0000256" key="2">
    <source>
        <dbReference type="ARBA" id="ARBA00008842"/>
    </source>
</evidence>
<dbReference type="AlphaFoldDB" id="A0A8D0BZ70"/>
<evidence type="ECO:0000313" key="17">
    <source>
        <dbReference type="Ensembl" id="ENSSMRP00000018234.1"/>
    </source>
</evidence>
<keyword evidence="6" id="KW-0256">Endoplasmic reticulum</keyword>
<dbReference type="PANTHER" id="PTHR10972">
    <property type="entry name" value="OXYSTEROL-BINDING PROTEIN-RELATED"/>
    <property type="match status" value="1"/>
</dbReference>
<dbReference type="SUPFAM" id="SSF50729">
    <property type="entry name" value="PH domain-like"/>
    <property type="match status" value="1"/>
</dbReference>
<keyword evidence="5 15" id="KW-0812">Transmembrane</keyword>
<evidence type="ECO:0000259" key="16">
    <source>
        <dbReference type="PROSITE" id="PS50003"/>
    </source>
</evidence>
<organism evidence="17 18">
    <name type="scientific">Salvator merianae</name>
    <name type="common">Argentine black and white tegu</name>
    <name type="synonym">Tupinambis merianae</name>
    <dbReference type="NCBI Taxonomy" id="96440"/>
    <lineage>
        <taxon>Eukaryota</taxon>
        <taxon>Metazoa</taxon>
        <taxon>Chordata</taxon>
        <taxon>Craniata</taxon>
        <taxon>Vertebrata</taxon>
        <taxon>Euteleostomi</taxon>
        <taxon>Lepidosauria</taxon>
        <taxon>Squamata</taxon>
        <taxon>Bifurcata</taxon>
        <taxon>Unidentata</taxon>
        <taxon>Episquamata</taxon>
        <taxon>Laterata</taxon>
        <taxon>Teiioidea</taxon>
        <taxon>Teiidae</taxon>
        <taxon>Salvator</taxon>
    </lineage>
</organism>
<dbReference type="FunFam" id="1.10.287.2720:FF:000002">
    <property type="entry name" value="Oxysterol-binding protein"/>
    <property type="match status" value="1"/>
</dbReference>
<dbReference type="Pfam" id="PF00169">
    <property type="entry name" value="PH"/>
    <property type="match status" value="1"/>
</dbReference>
<dbReference type="FunFam" id="2.30.29.30:FF:000030">
    <property type="entry name" value="Oxysterol-binding protein"/>
    <property type="match status" value="1"/>
</dbReference>
<evidence type="ECO:0000256" key="12">
    <source>
        <dbReference type="RuleBase" id="RU003845"/>
    </source>
</evidence>
<dbReference type="Gene3D" id="2.40.160.120">
    <property type="match status" value="1"/>
</dbReference>
<dbReference type="Proteomes" id="UP000694421">
    <property type="component" value="Unplaced"/>
</dbReference>
<dbReference type="GO" id="GO:0006869">
    <property type="term" value="P:lipid transport"/>
    <property type="evidence" value="ECO:0007669"/>
    <property type="project" value="UniProtKB-KW"/>
</dbReference>
<evidence type="ECO:0000256" key="10">
    <source>
        <dbReference type="ARBA" id="ARBA00023136"/>
    </source>
</evidence>
<keyword evidence="4" id="KW-0597">Phosphoprotein</keyword>
<dbReference type="SUPFAM" id="SSF144000">
    <property type="entry name" value="Oxysterol-binding protein-like"/>
    <property type="match status" value="1"/>
</dbReference>
<dbReference type="Ensembl" id="ENSSMRT00000021337.1">
    <property type="protein sequence ID" value="ENSSMRP00000018234.1"/>
    <property type="gene ID" value="ENSSMRG00000014191.1"/>
</dbReference>
<feature type="transmembrane region" description="Helical" evidence="15">
    <location>
        <begin position="891"/>
        <end position="909"/>
    </location>
</feature>
<dbReference type="GO" id="GO:0005789">
    <property type="term" value="C:endoplasmic reticulum membrane"/>
    <property type="evidence" value="ECO:0007669"/>
    <property type="project" value="UniProtKB-SubCell"/>
</dbReference>
<keyword evidence="8 12" id="KW-0445">Lipid transport</keyword>
<dbReference type="PROSITE" id="PS50003">
    <property type="entry name" value="PH_DOMAIN"/>
    <property type="match status" value="1"/>
</dbReference>
<keyword evidence="9" id="KW-0446">Lipid-binding</keyword>
<evidence type="ECO:0000256" key="5">
    <source>
        <dbReference type="ARBA" id="ARBA00022692"/>
    </source>
</evidence>
<protein>
    <recommendedName>
        <fullName evidence="12">Oxysterol-binding protein</fullName>
    </recommendedName>
</protein>
<dbReference type="Gene3D" id="1.10.287.2720">
    <property type="match status" value="1"/>
</dbReference>
<reference evidence="17" key="2">
    <citation type="submission" date="2025-09" db="UniProtKB">
        <authorList>
            <consortium name="Ensembl"/>
        </authorList>
    </citation>
    <scope>IDENTIFICATION</scope>
</reference>
<reference evidence="17" key="1">
    <citation type="submission" date="2025-08" db="UniProtKB">
        <authorList>
            <consortium name="Ensembl"/>
        </authorList>
    </citation>
    <scope>IDENTIFICATION</scope>
</reference>
<dbReference type="InterPro" id="IPR037239">
    <property type="entry name" value="OSBP_sf"/>
</dbReference>
<evidence type="ECO:0000256" key="14">
    <source>
        <dbReference type="SAM" id="MobiDB-lite"/>
    </source>
</evidence>
<keyword evidence="3 12" id="KW-0813">Transport</keyword>
<evidence type="ECO:0000256" key="9">
    <source>
        <dbReference type="ARBA" id="ARBA00023121"/>
    </source>
</evidence>
<accession>A0A8D0BZ70</accession>
<name>A0A8D0BZ70_SALMN</name>
<dbReference type="FunFam" id="3.30.70.3490:FF:000031">
    <property type="entry name" value="Oxysterol-binding protein"/>
    <property type="match status" value="1"/>
</dbReference>
<comment type="subcellular location">
    <subcellularLocation>
        <location evidence="1">Endoplasmic reticulum membrane</location>
        <topology evidence="1">Single-pass membrane protein</topology>
    </subcellularLocation>
</comment>
<sequence>MKEENFLRRRFSLCPASSTPQKIDPRKLTRNLFFGNDNEIYPISPGAGYLVSFPNGNPRRNPPHCLIASSCPSFFTRKDMEGNSLSMMKDEIPQTPNSINKTDYKFCNGSDKECVSPTGKNNKKETLKVQKKNYRQEKKRATKQLFSALKDPSVVIMADWLKIRGTLKSWTKLWCVLKPGVLLIYKTPKVGQWVGTILLHSCELIERPSKKDGFCFKLFHPLDQSIWAVKGPKGENVGSITQPLPSSYLIFRAASESDGRCWLDALELALRCSSLFRLSASKQGKDGDLNCLTDSSHVGLYNLLHSATISDQELFHLNESALENHHMENDAFSDKSERDNVEESENEMHENSRKTNESESDQSEIHGELSQEKKGTTYIEQNYEEFGETGECSQTETVSDENKSLMWILLKQLRPGMDLSRVVLPTFILEPRSFLNKLSDYYYHADLLSQAALEEDPYCRIKQVLRWYLSGFYKKPKGIKKPYNPILGETFRCCWFHPQTNSHTFYIAEQVSHHPPISAFHVSNRKDGFCINGSILAKSKFYGNSLSALLDGKAKLTFLNSGEEYIITMPYAHCKGILYGTMTMELGGKVTIDCEKSSHRAELEFKLKPFFGGSTNINQISGKIKSGEEVLASLDGHWDGEVHINDLKNGSTEIFWNPTSEVRKQRLKRHIVLFEEQTEFESERLWQHVTSAINKGDQNKATQEKYVLEEEQRNAVRERKENGTEWKPLLFWLDPGTNEWHYKYEDLRPWDPLLDIAQYEKDGILQTMQRHLTNRMSTHKNMCIASQVARHKRSANDCRRRKASDQPSNNSQNTESSCSTPESVRELSDDDGFESPCTQCGKETNHLKEIHTAVLSLQRAQQDIHRNLTALNKKSLYRKASSESLFLDSRYWFLLCVFLTCQLFINYVFK</sequence>
<proteinExistence type="inferred from homology"/>
<feature type="region of interest" description="Disordered" evidence="14">
    <location>
        <begin position="329"/>
        <end position="376"/>
    </location>
</feature>
<comment type="similarity">
    <text evidence="2 11">Belongs to the OSBP family.</text>
</comment>
<dbReference type="CDD" id="cd13286">
    <property type="entry name" value="PH_OPR5_ORP8"/>
    <property type="match status" value="1"/>
</dbReference>
<dbReference type="InterPro" id="IPR011993">
    <property type="entry name" value="PH-like_dom_sf"/>
</dbReference>
<keyword evidence="18" id="KW-1185">Reference proteome</keyword>
<dbReference type="InterPro" id="IPR001849">
    <property type="entry name" value="PH_domain"/>
</dbReference>
<keyword evidence="10 15" id="KW-0472">Membrane</keyword>
<dbReference type="GeneTree" id="ENSGT00940000159535"/>
<dbReference type="GO" id="GO:0032541">
    <property type="term" value="C:cortical endoplasmic reticulum"/>
    <property type="evidence" value="ECO:0007669"/>
    <property type="project" value="TreeGrafter"/>
</dbReference>
<feature type="region of interest" description="Disordered" evidence="14">
    <location>
        <begin position="793"/>
        <end position="831"/>
    </location>
</feature>
<dbReference type="GO" id="GO:0015485">
    <property type="term" value="F:cholesterol binding"/>
    <property type="evidence" value="ECO:0007669"/>
    <property type="project" value="TreeGrafter"/>
</dbReference>
<feature type="compositionally biased region" description="Basic and acidic residues" evidence="14">
    <location>
        <begin position="329"/>
        <end position="375"/>
    </location>
</feature>
<keyword evidence="13" id="KW-0175">Coiled coil</keyword>
<dbReference type="FunFam" id="2.40.160.120:FF:000020">
    <property type="entry name" value="Oxysterol-binding protein"/>
    <property type="match status" value="1"/>
</dbReference>
<evidence type="ECO:0000256" key="7">
    <source>
        <dbReference type="ARBA" id="ARBA00022989"/>
    </source>
</evidence>
<evidence type="ECO:0000256" key="6">
    <source>
        <dbReference type="ARBA" id="ARBA00022824"/>
    </source>
</evidence>